<keyword evidence="4" id="KW-1185">Reference proteome</keyword>
<sequence>MSERETANEQSLLLNQSVVGGLALIAFAVFAFWALGDLDSGTLRSMGPGGLPRGVAILIGICGIFIATIGARIDPLRIERVAIRPIIVLMISIIIFAATIRSWSFGSLSMPGLGLMVAGPVTVLASGFAQRERDWLDLAILAMALTAFCMLLFGDMLSLPIPVMPISLLTFFSGWDQRQVLRLIVAIYTVIALGLYLIRRQRNAKGVAA</sequence>
<evidence type="ECO:0000313" key="4">
    <source>
        <dbReference type="Proteomes" id="UP000007730"/>
    </source>
</evidence>
<keyword evidence="1" id="KW-0472">Membrane</keyword>
<feature type="transmembrane region" description="Helical" evidence="1">
    <location>
        <begin position="12"/>
        <end position="35"/>
    </location>
</feature>
<dbReference type="eggNOG" id="ENOG5032TC0">
    <property type="taxonomic scope" value="Bacteria"/>
</dbReference>
<feature type="transmembrane region" description="Helical" evidence="1">
    <location>
        <begin position="110"/>
        <end position="129"/>
    </location>
</feature>
<evidence type="ECO:0000259" key="2">
    <source>
        <dbReference type="Pfam" id="PF07331"/>
    </source>
</evidence>
<reference evidence="3 4" key="1">
    <citation type="journal article" date="2011" name="J. Bacteriol.">
        <title>Complete genome sequences of the chemolithoautotrophic Oligotropha carboxidovorans strains OM4 and OM5.</title>
        <authorList>
            <person name="Volland S."/>
            <person name="Rachinger M."/>
            <person name="Strittmatter A."/>
            <person name="Daniel R."/>
            <person name="Gottschalk G."/>
            <person name="Meyer O."/>
        </authorList>
    </citation>
    <scope>NUCLEOTIDE SEQUENCE [LARGE SCALE GENOMIC DNA]</scope>
    <source>
        <strain evidence="4">ATCC 49405 / DSM 1227 / KCTC 32145 / OM5</strain>
    </source>
</reference>
<dbReference type="Pfam" id="PF07331">
    <property type="entry name" value="TctB"/>
    <property type="match status" value="1"/>
</dbReference>
<feature type="transmembrane region" description="Helical" evidence="1">
    <location>
        <begin position="179"/>
        <end position="198"/>
    </location>
</feature>
<dbReference type="PATRIC" id="fig|504832.7.peg.614"/>
<feature type="domain" description="DUF1468" evidence="2">
    <location>
        <begin position="19"/>
        <end position="162"/>
    </location>
</feature>
<evidence type="ECO:0000313" key="3">
    <source>
        <dbReference type="EMBL" id="AEI05310.1"/>
    </source>
</evidence>
<organism evidence="3 4">
    <name type="scientific">Afipia carboxidovorans (strain ATCC 49405 / DSM 1227 / KCTC 32145 / OM5)</name>
    <name type="common">Oligotropha carboxidovorans</name>
    <dbReference type="NCBI Taxonomy" id="504832"/>
    <lineage>
        <taxon>Bacteria</taxon>
        <taxon>Pseudomonadati</taxon>
        <taxon>Pseudomonadota</taxon>
        <taxon>Alphaproteobacteria</taxon>
        <taxon>Hyphomicrobiales</taxon>
        <taxon>Nitrobacteraceae</taxon>
        <taxon>Afipia</taxon>
    </lineage>
</organism>
<feature type="transmembrane region" description="Helical" evidence="1">
    <location>
        <begin position="85"/>
        <end position="104"/>
    </location>
</feature>
<dbReference type="OrthoDB" id="7914375at2"/>
<keyword evidence="1" id="KW-1133">Transmembrane helix</keyword>
<accession>B6JJR1</accession>
<dbReference type="InterPro" id="IPR009936">
    <property type="entry name" value="DUF1468"/>
</dbReference>
<dbReference type="KEGG" id="ocg:OCA5_c05860"/>
<dbReference type="Proteomes" id="UP000007730">
    <property type="component" value="Chromosome"/>
</dbReference>
<feature type="transmembrane region" description="Helical" evidence="1">
    <location>
        <begin position="136"/>
        <end position="159"/>
    </location>
</feature>
<proteinExistence type="predicted"/>
<feature type="transmembrane region" description="Helical" evidence="1">
    <location>
        <begin position="55"/>
        <end position="73"/>
    </location>
</feature>
<dbReference type="STRING" id="504832.OCA5_c05860"/>
<dbReference type="RefSeq" id="WP_012564679.1">
    <property type="nucleotide sequence ID" value="NC_011386.1"/>
</dbReference>
<name>B6JJR1_AFIC5</name>
<gene>
    <name evidence="3" type="ordered locus">OCA5_c05860</name>
</gene>
<keyword evidence="1" id="KW-0812">Transmembrane</keyword>
<dbReference type="KEGG" id="oca:OCAR_7554"/>
<protein>
    <recommendedName>
        <fullName evidence="2">DUF1468 domain-containing protein</fullName>
    </recommendedName>
</protein>
<evidence type="ECO:0000256" key="1">
    <source>
        <dbReference type="SAM" id="Phobius"/>
    </source>
</evidence>
<dbReference type="EMBL" id="CP002826">
    <property type="protein sequence ID" value="AEI05310.1"/>
    <property type="molecule type" value="Genomic_DNA"/>
</dbReference>
<dbReference type="AlphaFoldDB" id="B6JJR1"/>
<dbReference type="HOGENOM" id="CLU_108885_0_0_5"/>